<keyword evidence="3" id="KW-1185">Reference proteome</keyword>
<dbReference type="AlphaFoldDB" id="A0A5M9HC62"/>
<dbReference type="OrthoDB" id="1268174at2"/>
<evidence type="ECO:0000256" key="1">
    <source>
        <dbReference type="SAM" id="Phobius"/>
    </source>
</evidence>
<dbReference type="Proteomes" id="UP000322918">
    <property type="component" value="Unassembled WGS sequence"/>
</dbReference>
<reference evidence="2 3" key="1">
    <citation type="submission" date="2019-09" db="EMBL/GenBank/DDBJ databases">
        <title>Pararcticibacter amylolyticus gen. nov., sp. nov., isolated from a rottenly hemp rope, and reclassification of Pedobacter tournemirensis as Pararcticibacter tournemirensis comb. nov.</title>
        <authorList>
            <person name="Cai Y."/>
        </authorList>
    </citation>
    <scope>NUCLEOTIDE SEQUENCE [LARGE SCALE GENOMIC DNA]</scope>
    <source>
        <strain evidence="2 3">TF5-37.2-LB10</strain>
    </source>
</reference>
<keyword evidence="1" id="KW-0812">Transmembrane</keyword>
<dbReference type="RefSeq" id="WP_141815827.1">
    <property type="nucleotide sequence ID" value="NZ_VFPL01000001.1"/>
</dbReference>
<proteinExistence type="predicted"/>
<keyword evidence="1" id="KW-0472">Membrane</keyword>
<protein>
    <submittedName>
        <fullName evidence="2">Uncharacterized protein</fullName>
    </submittedName>
</protein>
<gene>
    <name evidence="2" type="ORF">F1649_06745</name>
</gene>
<organism evidence="2 3">
    <name type="scientific">Arcticibacter tournemirensis</name>
    <dbReference type="NCBI Taxonomy" id="699437"/>
    <lineage>
        <taxon>Bacteria</taxon>
        <taxon>Pseudomonadati</taxon>
        <taxon>Bacteroidota</taxon>
        <taxon>Sphingobacteriia</taxon>
        <taxon>Sphingobacteriales</taxon>
        <taxon>Sphingobacteriaceae</taxon>
        <taxon>Arcticibacter</taxon>
    </lineage>
</organism>
<dbReference type="EMBL" id="VWNE01000009">
    <property type="protein sequence ID" value="KAA8484039.1"/>
    <property type="molecule type" value="Genomic_DNA"/>
</dbReference>
<comment type="caution">
    <text evidence="2">The sequence shown here is derived from an EMBL/GenBank/DDBJ whole genome shotgun (WGS) entry which is preliminary data.</text>
</comment>
<accession>A0A5M9HC62</accession>
<feature type="transmembrane region" description="Helical" evidence="1">
    <location>
        <begin position="5"/>
        <end position="23"/>
    </location>
</feature>
<sequence length="150" mass="16812">MVIFVIKAIVIILGTIATLYFFIAGLSGKKGFRKALLSVVTVFITLLLLTILDFRITPKVGKERMLVAKREAPITGIELILYNDSTFSLGNLRKITKMGVYRIRRDTLLLEMNTLPYTSFLIKHKTLEELGGTGISSLDIELNKLRQGSH</sequence>
<keyword evidence="1" id="KW-1133">Transmembrane helix</keyword>
<evidence type="ECO:0000313" key="2">
    <source>
        <dbReference type="EMBL" id="KAA8484039.1"/>
    </source>
</evidence>
<evidence type="ECO:0000313" key="3">
    <source>
        <dbReference type="Proteomes" id="UP000322918"/>
    </source>
</evidence>
<name>A0A5M9HC62_9SPHI</name>
<feature type="transmembrane region" description="Helical" evidence="1">
    <location>
        <begin position="35"/>
        <end position="56"/>
    </location>
</feature>